<reference evidence="1 2" key="1">
    <citation type="submission" date="2022-10" db="EMBL/GenBank/DDBJ databases">
        <authorList>
            <person name="Xie J."/>
            <person name="Shen N."/>
        </authorList>
    </citation>
    <scope>NUCLEOTIDE SEQUENCE [LARGE SCALE GENOMIC DNA]</scope>
    <source>
        <strain evidence="1 2">DSM 41681</strain>
    </source>
</reference>
<dbReference type="RefSeq" id="WP_324770542.1">
    <property type="nucleotide sequence ID" value="NZ_BAAATS010000005.1"/>
</dbReference>
<comment type="caution">
    <text evidence="1">The sequence shown here is derived from an EMBL/GenBank/DDBJ whole genome shotgun (WGS) entry which is preliminary data.</text>
</comment>
<gene>
    <name evidence="1" type="ORF">OKJ48_22050</name>
</gene>
<accession>A0ABU6CFV5</accession>
<protein>
    <recommendedName>
        <fullName evidence="3">Transporter</fullName>
    </recommendedName>
</protein>
<name>A0ABU6CFV5_9ACTN</name>
<proteinExistence type="predicted"/>
<sequence>MSLSISIVLLLLVVAVIFLRNGAMKLSHALVCVLLGFLLAGTTVAPTIHDGINATAGLVSSLQP</sequence>
<evidence type="ECO:0008006" key="3">
    <source>
        <dbReference type="Google" id="ProtNLM"/>
    </source>
</evidence>
<dbReference type="EMBL" id="JAOZYB010000190">
    <property type="protein sequence ID" value="MEB3962911.1"/>
    <property type="molecule type" value="Genomic_DNA"/>
</dbReference>
<keyword evidence="2" id="KW-1185">Reference proteome</keyword>
<evidence type="ECO:0000313" key="1">
    <source>
        <dbReference type="EMBL" id="MEB3962911.1"/>
    </source>
</evidence>
<organism evidence="1 2">
    <name type="scientific">Streptomyces kunmingensis</name>
    <dbReference type="NCBI Taxonomy" id="68225"/>
    <lineage>
        <taxon>Bacteria</taxon>
        <taxon>Bacillati</taxon>
        <taxon>Actinomycetota</taxon>
        <taxon>Actinomycetes</taxon>
        <taxon>Kitasatosporales</taxon>
        <taxon>Streptomycetaceae</taxon>
        <taxon>Streptomyces</taxon>
    </lineage>
</organism>
<evidence type="ECO:0000313" key="2">
    <source>
        <dbReference type="Proteomes" id="UP001352223"/>
    </source>
</evidence>
<dbReference type="Proteomes" id="UP001352223">
    <property type="component" value="Unassembled WGS sequence"/>
</dbReference>